<evidence type="ECO:0000313" key="3">
    <source>
        <dbReference type="EMBL" id="MBB3100061.1"/>
    </source>
</evidence>
<dbReference type="Proteomes" id="UP000590749">
    <property type="component" value="Unassembled WGS sequence"/>
</dbReference>
<keyword evidence="1" id="KW-1133">Transmembrane helix</keyword>
<keyword evidence="1" id="KW-0812">Transmembrane</keyword>
<dbReference type="PROSITE" id="PS51318">
    <property type="entry name" value="TAT"/>
    <property type="match status" value="1"/>
</dbReference>
<evidence type="ECO:0000256" key="2">
    <source>
        <dbReference type="SAM" id="SignalP"/>
    </source>
</evidence>
<dbReference type="EMBL" id="JACHXF010000022">
    <property type="protein sequence ID" value="MBB3100061.1"/>
    <property type="molecule type" value="Genomic_DNA"/>
</dbReference>
<dbReference type="AlphaFoldDB" id="A0A7W5FIV0"/>
<accession>A0A7W5FIV0</accession>
<evidence type="ECO:0000256" key="1">
    <source>
        <dbReference type="SAM" id="Phobius"/>
    </source>
</evidence>
<feature type="chain" id="PRO_5031557727" evidence="2">
    <location>
        <begin position="35"/>
        <end position="220"/>
    </location>
</feature>
<gene>
    <name evidence="3" type="ORF">FHR83_007779</name>
</gene>
<dbReference type="InterPro" id="IPR006311">
    <property type="entry name" value="TAT_signal"/>
</dbReference>
<name>A0A7W5FIV0_9ACTN</name>
<proteinExistence type="predicted"/>
<feature type="transmembrane region" description="Helical" evidence="1">
    <location>
        <begin position="194"/>
        <end position="216"/>
    </location>
</feature>
<protein>
    <submittedName>
        <fullName evidence="3">Uncharacterized protein</fullName>
    </submittedName>
</protein>
<dbReference type="RefSeq" id="WP_183226124.1">
    <property type="nucleotide sequence ID" value="NZ_BMPW01000012.1"/>
</dbReference>
<feature type="signal peptide" evidence="2">
    <location>
        <begin position="1"/>
        <end position="34"/>
    </location>
</feature>
<comment type="caution">
    <text evidence="3">The sequence shown here is derived from an EMBL/GenBank/DDBJ whole genome shotgun (WGS) entry which is preliminary data.</text>
</comment>
<organism evidence="3 4">
    <name type="scientific">Actinoplanes campanulatus</name>
    <dbReference type="NCBI Taxonomy" id="113559"/>
    <lineage>
        <taxon>Bacteria</taxon>
        <taxon>Bacillati</taxon>
        <taxon>Actinomycetota</taxon>
        <taxon>Actinomycetes</taxon>
        <taxon>Micromonosporales</taxon>
        <taxon>Micromonosporaceae</taxon>
        <taxon>Actinoplanes</taxon>
    </lineage>
</organism>
<keyword evidence="2" id="KW-0732">Signal</keyword>
<keyword evidence="1" id="KW-0472">Membrane</keyword>
<evidence type="ECO:0000313" key="4">
    <source>
        <dbReference type="Proteomes" id="UP000590749"/>
    </source>
</evidence>
<sequence length="220" mass="23202">MVRGTTIRRLASAATALAVALALAVGAAPGAVWAAPKTPPKPTALQLIGTDIPEPILVREDERPQLFEMLVSEVGWLATATASTSAPKAAKLGPKYTVTLLVKDAPNQIYHLYPLAAGGPRAHRPAKQPSGKKTEGWFYGRMSMPEALRLGGAPLEAKPDVVHGGIGGGVGEDLRAEANPVEEMSEAFAEMRRLFLLNGAVLVVILTGLAGMAFLIRRRV</sequence>
<reference evidence="3 4" key="1">
    <citation type="submission" date="2020-08" db="EMBL/GenBank/DDBJ databases">
        <title>Genomic Encyclopedia of Type Strains, Phase III (KMG-III): the genomes of soil and plant-associated and newly described type strains.</title>
        <authorList>
            <person name="Whitman W."/>
        </authorList>
    </citation>
    <scope>NUCLEOTIDE SEQUENCE [LARGE SCALE GENOMIC DNA]</scope>
    <source>
        <strain evidence="3 4">CECT 3287</strain>
    </source>
</reference>
<keyword evidence="4" id="KW-1185">Reference proteome</keyword>